<gene>
    <name evidence="2" type="ORF">RKE40_24840</name>
</gene>
<feature type="chain" id="PRO_5046119887" evidence="1">
    <location>
        <begin position="24"/>
        <end position="111"/>
    </location>
</feature>
<reference evidence="2 3" key="1">
    <citation type="submission" date="2023-09" db="EMBL/GenBank/DDBJ databases">
        <title>Whole genome shotgun sequencing (WGS) of Bosea sp. ZW T0_25, isolated from stored onions (Allium cepa).</title>
        <authorList>
            <person name="Stoll D.A."/>
            <person name="Huch M."/>
        </authorList>
    </citation>
    <scope>NUCLEOTIDE SEQUENCE [LARGE SCALE GENOMIC DNA]</scope>
    <source>
        <strain evidence="2 3">ZW T0_25</strain>
    </source>
</reference>
<dbReference type="EMBL" id="JAWDID010000059">
    <property type="protein sequence ID" value="MDU0343136.1"/>
    <property type="molecule type" value="Genomic_DNA"/>
</dbReference>
<feature type="signal peptide" evidence="1">
    <location>
        <begin position="1"/>
        <end position="23"/>
    </location>
</feature>
<keyword evidence="1" id="KW-0732">Signal</keyword>
<accession>A0ABU3SEQ4</accession>
<comment type="caution">
    <text evidence="2">The sequence shown here is derived from an EMBL/GenBank/DDBJ whole genome shotgun (WGS) entry which is preliminary data.</text>
</comment>
<organism evidence="2 3">
    <name type="scientific">Bosea rubneri</name>
    <dbReference type="NCBI Taxonomy" id="3075434"/>
    <lineage>
        <taxon>Bacteria</taxon>
        <taxon>Pseudomonadati</taxon>
        <taxon>Pseudomonadota</taxon>
        <taxon>Alphaproteobacteria</taxon>
        <taxon>Hyphomicrobiales</taxon>
        <taxon>Boseaceae</taxon>
        <taxon>Bosea</taxon>
    </lineage>
</organism>
<evidence type="ECO:0000313" key="2">
    <source>
        <dbReference type="EMBL" id="MDU0343136.1"/>
    </source>
</evidence>
<evidence type="ECO:0000313" key="3">
    <source>
        <dbReference type="Proteomes" id="UP001254257"/>
    </source>
</evidence>
<name>A0ABU3SEQ4_9HYPH</name>
<keyword evidence="3" id="KW-1185">Reference proteome</keyword>
<evidence type="ECO:0000256" key="1">
    <source>
        <dbReference type="SAM" id="SignalP"/>
    </source>
</evidence>
<dbReference type="RefSeq" id="WP_316020874.1">
    <property type="nucleotide sequence ID" value="NZ_JAWDID010000059.1"/>
</dbReference>
<proteinExistence type="predicted"/>
<sequence length="111" mass="12695">MMLRPALILSLAAFVAASPAAIAAPAFAPLPAGVQSLPIEPARSLLKNFLDALGDDDDVHDDHYDWKDYRNSTSRKERIRDYYEMQRQGQMDYWRAQKDMQKKAIKAQRGW</sequence>
<protein>
    <submittedName>
        <fullName evidence="2">Uncharacterized protein</fullName>
    </submittedName>
</protein>
<dbReference type="Proteomes" id="UP001254257">
    <property type="component" value="Unassembled WGS sequence"/>
</dbReference>